<feature type="non-terminal residue" evidence="1">
    <location>
        <position position="1"/>
    </location>
</feature>
<proteinExistence type="predicted"/>
<comment type="caution">
    <text evidence="1">The sequence shown here is derived from an EMBL/GenBank/DDBJ whole genome shotgun (WGS) entry which is preliminary data.</text>
</comment>
<dbReference type="Proteomes" id="UP000887013">
    <property type="component" value="Unassembled WGS sequence"/>
</dbReference>
<organism evidence="1 2">
    <name type="scientific">Nephila pilipes</name>
    <name type="common">Giant wood spider</name>
    <name type="synonym">Nephila maculata</name>
    <dbReference type="NCBI Taxonomy" id="299642"/>
    <lineage>
        <taxon>Eukaryota</taxon>
        <taxon>Metazoa</taxon>
        <taxon>Ecdysozoa</taxon>
        <taxon>Arthropoda</taxon>
        <taxon>Chelicerata</taxon>
        <taxon>Arachnida</taxon>
        <taxon>Araneae</taxon>
        <taxon>Araneomorphae</taxon>
        <taxon>Entelegynae</taxon>
        <taxon>Araneoidea</taxon>
        <taxon>Nephilidae</taxon>
        <taxon>Nephila</taxon>
    </lineage>
</organism>
<protein>
    <submittedName>
        <fullName evidence="1">Uncharacterized protein</fullName>
    </submittedName>
</protein>
<dbReference type="AlphaFoldDB" id="A0A8X6NNH7"/>
<evidence type="ECO:0000313" key="1">
    <source>
        <dbReference type="EMBL" id="GFT24884.1"/>
    </source>
</evidence>
<evidence type="ECO:0000313" key="2">
    <source>
        <dbReference type="Proteomes" id="UP000887013"/>
    </source>
</evidence>
<reference evidence="1" key="1">
    <citation type="submission" date="2020-08" db="EMBL/GenBank/DDBJ databases">
        <title>Multicomponent nature underlies the extraordinary mechanical properties of spider dragline silk.</title>
        <authorList>
            <person name="Kono N."/>
            <person name="Nakamura H."/>
            <person name="Mori M."/>
            <person name="Yoshida Y."/>
            <person name="Ohtoshi R."/>
            <person name="Malay A.D."/>
            <person name="Moran D.A.P."/>
            <person name="Tomita M."/>
            <person name="Numata K."/>
            <person name="Arakawa K."/>
        </authorList>
    </citation>
    <scope>NUCLEOTIDE SEQUENCE</scope>
</reference>
<keyword evidence="2" id="KW-1185">Reference proteome</keyword>
<name>A0A8X6NNH7_NEPPI</name>
<dbReference type="EMBL" id="BMAW01060170">
    <property type="protein sequence ID" value="GFT24884.1"/>
    <property type="molecule type" value="Genomic_DNA"/>
</dbReference>
<accession>A0A8X6NNH7</accession>
<gene>
    <name evidence="1" type="ORF">NPIL_161751</name>
</gene>
<sequence>DSDADNIGGSSICEIYLSEFHYKKPVPPTEGETNVQCEQRRNDAKKLHIFVQYASLGHLCALIPA</sequence>